<reference evidence="3" key="1">
    <citation type="submission" date="2020-09" db="EMBL/GenBank/DDBJ databases">
        <authorList>
            <person name="Kim M.K."/>
        </authorList>
    </citation>
    <scope>NUCLEOTIDE SEQUENCE</scope>
    <source>
        <strain evidence="3">BT702</strain>
    </source>
</reference>
<feature type="transmembrane region" description="Helical" evidence="1">
    <location>
        <begin position="74"/>
        <end position="107"/>
    </location>
</feature>
<dbReference type="PANTHER" id="PTHR34220">
    <property type="entry name" value="SENSOR HISTIDINE KINASE YPDA"/>
    <property type="match status" value="1"/>
</dbReference>
<keyword evidence="3" id="KW-0808">Transferase</keyword>
<keyword evidence="4" id="KW-1185">Reference proteome</keyword>
<evidence type="ECO:0000313" key="4">
    <source>
        <dbReference type="Proteomes" id="UP000598820"/>
    </source>
</evidence>
<dbReference type="AlphaFoldDB" id="A0A927AR61"/>
<keyword evidence="1" id="KW-0812">Transmembrane</keyword>
<proteinExistence type="predicted"/>
<evidence type="ECO:0000256" key="1">
    <source>
        <dbReference type="SAM" id="Phobius"/>
    </source>
</evidence>
<keyword evidence="3" id="KW-0418">Kinase</keyword>
<name>A0A927AR61_9BACT</name>
<dbReference type="InterPro" id="IPR050640">
    <property type="entry name" value="Bact_2-comp_sensor_kinase"/>
</dbReference>
<dbReference type="InterPro" id="IPR010559">
    <property type="entry name" value="Sig_transdc_His_kin_internal"/>
</dbReference>
<dbReference type="GO" id="GO:0016020">
    <property type="term" value="C:membrane"/>
    <property type="evidence" value="ECO:0007669"/>
    <property type="project" value="InterPro"/>
</dbReference>
<evidence type="ECO:0000259" key="2">
    <source>
        <dbReference type="Pfam" id="PF06580"/>
    </source>
</evidence>
<feature type="transmembrane region" description="Helical" evidence="1">
    <location>
        <begin position="14"/>
        <end position="34"/>
    </location>
</feature>
<dbReference type="RefSeq" id="WP_190887626.1">
    <property type="nucleotide sequence ID" value="NZ_JACWZY010000010.1"/>
</dbReference>
<feature type="transmembrane region" description="Helical" evidence="1">
    <location>
        <begin position="40"/>
        <end position="62"/>
    </location>
</feature>
<feature type="domain" description="Signal transduction histidine kinase internal region" evidence="2">
    <location>
        <begin position="166"/>
        <end position="241"/>
    </location>
</feature>
<dbReference type="PANTHER" id="PTHR34220:SF7">
    <property type="entry name" value="SENSOR HISTIDINE KINASE YPDA"/>
    <property type="match status" value="1"/>
</dbReference>
<dbReference type="EMBL" id="JACWZY010000010">
    <property type="protein sequence ID" value="MBD2701771.1"/>
    <property type="molecule type" value="Genomic_DNA"/>
</dbReference>
<sequence length="379" mass="43668">MAVQLRTNRLIRHLLFWAGIVLFFGVMILVNPGFCFCNWIPPFGSLLFASLPTFLVYTYLLAYRVLPLVFGGKLIQFGLGLFLLNLISWFLYDLLSYVVFYVLTYWLPQKIAFQPDNWLFNSAFPGADYRATYLTAGIFVCLKLFRQWRQNVAESQRLEREKLIQELALLKLQLNPDLLFGTLKTLYTLTRQHDRQAPEVTLNLAYFLRYILYESRVKHVPLASETDVIEKYVYLQRIMHPNTVEISLAIRGNPADWTIPPLLLLLLVENAVQHLPSDLTSRPPDEPAWISIDLAIGETHLTLKVIHGQPVLAANNSKQLADIQKQLYFHYTDTYHLQIQSEEDAFIVVMTLPLGIDDKSDSVVKPLSPINHETTMPDR</sequence>
<dbReference type="GO" id="GO:0000155">
    <property type="term" value="F:phosphorelay sensor kinase activity"/>
    <property type="evidence" value="ECO:0007669"/>
    <property type="project" value="InterPro"/>
</dbReference>
<gene>
    <name evidence="3" type="ORF">IC229_14060</name>
</gene>
<keyword evidence="1" id="KW-0472">Membrane</keyword>
<dbReference type="Pfam" id="PF06580">
    <property type="entry name" value="His_kinase"/>
    <property type="match status" value="1"/>
</dbReference>
<comment type="caution">
    <text evidence="3">The sequence shown here is derived from an EMBL/GenBank/DDBJ whole genome shotgun (WGS) entry which is preliminary data.</text>
</comment>
<dbReference type="Proteomes" id="UP000598820">
    <property type="component" value="Unassembled WGS sequence"/>
</dbReference>
<keyword evidence="1" id="KW-1133">Transmembrane helix</keyword>
<accession>A0A927AR61</accession>
<organism evidence="3 4">
    <name type="scientific">Spirosoma profusum</name>
    <dbReference type="NCBI Taxonomy" id="2771354"/>
    <lineage>
        <taxon>Bacteria</taxon>
        <taxon>Pseudomonadati</taxon>
        <taxon>Bacteroidota</taxon>
        <taxon>Cytophagia</taxon>
        <taxon>Cytophagales</taxon>
        <taxon>Cytophagaceae</taxon>
        <taxon>Spirosoma</taxon>
    </lineage>
</organism>
<evidence type="ECO:0000313" key="3">
    <source>
        <dbReference type="EMBL" id="MBD2701771.1"/>
    </source>
</evidence>
<protein>
    <submittedName>
        <fullName evidence="3">Histidine kinase</fullName>
    </submittedName>
</protein>